<feature type="domain" description="PUM-HD" evidence="5">
    <location>
        <begin position="319"/>
        <end position="662"/>
    </location>
</feature>
<dbReference type="OrthoDB" id="668540at2759"/>
<keyword evidence="1" id="KW-0677">Repeat</keyword>
<feature type="compositionally biased region" description="Polar residues" evidence="4">
    <location>
        <begin position="28"/>
        <end position="39"/>
    </location>
</feature>
<dbReference type="GO" id="GO:0000288">
    <property type="term" value="P:nuclear-transcribed mRNA catabolic process, deadenylation-dependent decay"/>
    <property type="evidence" value="ECO:0007669"/>
    <property type="project" value="TreeGrafter"/>
</dbReference>
<evidence type="ECO:0000259" key="5">
    <source>
        <dbReference type="PROSITE" id="PS50303"/>
    </source>
</evidence>
<dbReference type="SUPFAM" id="SSF48371">
    <property type="entry name" value="ARM repeat"/>
    <property type="match status" value="1"/>
</dbReference>
<sequence length="729" mass="81021">MLILNTETGERSNGSTSLNMANPPWANIATQSPSSSPSRVRNGDANGDSDFSQVTSGIGISQMAISSSAATYNTPYSTAGTPDNFMAQTNGYASYQSHRSNPSRQSQSQSQSHSSPPFRATHAPSNSMQSQRAANTYMSTLKNSNQQAFGLNNSQSIDEPFPSQLGSNVEHQSFQLNPDSRPWINDTSVEFLPQITPQYQPTSRMSFDRVASNRTEQGNSPRTYAASSSDWIRRTSGRDARPFDEGRQMSNQQALQYSGFYTTPYSVYSDQITPYVPGIVSASDAYPQRLSHPLQPAFTLNNYGQGGSNTHRGQDQTQFASKFLRDLLPRLKGSKNIELSQISGHIVECSGHQDVSRFIQNKLQTANSEEKERVFSEIGDNAVPLMKDVYGNYVMQKLMEHGSQAQKARLFEQMKGNIVDLSLNMYGCRVVQRVVELFLVQQIVELLKELESKLESVMVHVNGNHVIQKIVQLVPQQHIGFIIEMCQKNLIKLSRDNHACRVIQRVLEKCNDDDMDKIMESLHPKMESFFQDPWANYVAQHVITNGRDQDRARAIEVVMNNLVPFSKQKLASNAVEKSIIHGGPELRRQILRVFLTPSADGTDTLFDVASDVFGNFVINRLVDALDLEAKQQLLNELRPRFERMQGSANISIKVITSLRKLFEKNDEHLTGMNGLQVEVDSTTPTPVLTNETNSPQSDGPPSANVSAIGVPSADGKNPAAPLQLREHEA</sequence>
<organism evidence="6 7">
    <name type="scientific">Fusarium heterosporum</name>
    <dbReference type="NCBI Taxonomy" id="42747"/>
    <lineage>
        <taxon>Eukaryota</taxon>
        <taxon>Fungi</taxon>
        <taxon>Dikarya</taxon>
        <taxon>Ascomycota</taxon>
        <taxon>Pezizomycotina</taxon>
        <taxon>Sordariomycetes</taxon>
        <taxon>Hypocreomycetidae</taxon>
        <taxon>Hypocreales</taxon>
        <taxon>Nectriaceae</taxon>
        <taxon>Fusarium</taxon>
        <taxon>Fusarium heterosporum species complex</taxon>
    </lineage>
</organism>
<protein>
    <submittedName>
        <fullName evidence="6">RNA-binding protein pumilio</fullName>
    </submittedName>
</protein>
<proteinExistence type="predicted"/>
<feature type="compositionally biased region" description="Polar residues" evidence="4">
    <location>
        <begin position="1"/>
        <end position="20"/>
    </location>
</feature>
<gene>
    <name evidence="6" type="ORF">FHETE_4873</name>
</gene>
<feature type="compositionally biased region" description="Polar residues" evidence="4">
    <location>
        <begin position="213"/>
        <end position="230"/>
    </location>
</feature>
<dbReference type="PANTHER" id="PTHR12537:SF12">
    <property type="entry name" value="MATERNAL PROTEIN PUMILIO"/>
    <property type="match status" value="1"/>
</dbReference>
<keyword evidence="7" id="KW-1185">Reference proteome</keyword>
<dbReference type="AlphaFoldDB" id="A0A8H5WTE6"/>
<name>A0A8H5WTE6_FUSHE</name>
<feature type="region of interest" description="Disordered" evidence="4">
    <location>
        <begin position="672"/>
        <end position="729"/>
    </location>
</feature>
<dbReference type="PROSITE" id="PS50303">
    <property type="entry name" value="PUM_HD"/>
    <property type="match status" value="1"/>
</dbReference>
<dbReference type="InterPro" id="IPR033133">
    <property type="entry name" value="PUM-HD"/>
</dbReference>
<dbReference type="SMART" id="SM00025">
    <property type="entry name" value="Pumilio"/>
    <property type="match status" value="8"/>
</dbReference>
<evidence type="ECO:0000256" key="4">
    <source>
        <dbReference type="SAM" id="MobiDB-lite"/>
    </source>
</evidence>
<reference evidence="6 7" key="1">
    <citation type="submission" date="2020-05" db="EMBL/GenBank/DDBJ databases">
        <title>Identification and distribution of gene clusters putatively required for synthesis of sphingolipid metabolism inhibitors in phylogenetically diverse species of the filamentous fungus Fusarium.</title>
        <authorList>
            <person name="Kim H.-S."/>
            <person name="Busman M."/>
            <person name="Brown D.W."/>
            <person name="Divon H."/>
            <person name="Uhlig S."/>
            <person name="Proctor R.H."/>
        </authorList>
    </citation>
    <scope>NUCLEOTIDE SEQUENCE [LARGE SCALE GENOMIC DNA]</scope>
    <source>
        <strain evidence="6 7">NRRL 20693</strain>
    </source>
</reference>
<dbReference type="CDD" id="cd07920">
    <property type="entry name" value="Pumilio"/>
    <property type="match status" value="1"/>
</dbReference>
<dbReference type="Pfam" id="PF00806">
    <property type="entry name" value="PUF"/>
    <property type="match status" value="8"/>
</dbReference>
<evidence type="ECO:0000256" key="2">
    <source>
        <dbReference type="ARBA" id="ARBA00024893"/>
    </source>
</evidence>
<accession>A0A8H5WTE6</accession>
<dbReference type="GO" id="GO:0005737">
    <property type="term" value="C:cytoplasm"/>
    <property type="evidence" value="ECO:0007669"/>
    <property type="project" value="TreeGrafter"/>
</dbReference>
<feature type="repeat" description="Pumilio" evidence="3">
    <location>
        <begin position="377"/>
        <end position="412"/>
    </location>
</feature>
<dbReference type="InterPro" id="IPR001313">
    <property type="entry name" value="Pumilio_RNA-bd_rpt"/>
</dbReference>
<feature type="repeat" description="Pumilio" evidence="3">
    <location>
        <begin position="413"/>
        <end position="448"/>
    </location>
</feature>
<feature type="compositionally biased region" description="Polar residues" evidence="4">
    <location>
        <begin position="123"/>
        <end position="132"/>
    </location>
</feature>
<comment type="caution">
    <text evidence="6">The sequence shown here is derived from an EMBL/GenBank/DDBJ whole genome shotgun (WGS) entry which is preliminary data.</text>
</comment>
<evidence type="ECO:0000256" key="3">
    <source>
        <dbReference type="PROSITE-ProRule" id="PRU00317"/>
    </source>
</evidence>
<feature type="region of interest" description="Disordered" evidence="4">
    <location>
        <begin position="1"/>
        <end position="54"/>
    </location>
</feature>
<feature type="repeat" description="Pumilio" evidence="3">
    <location>
        <begin position="484"/>
        <end position="520"/>
    </location>
</feature>
<evidence type="ECO:0000313" key="7">
    <source>
        <dbReference type="Proteomes" id="UP000567885"/>
    </source>
</evidence>
<dbReference type="PANTHER" id="PTHR12537">
    <property type="entry name" value="RNA BINDING PROTEIN PUMILIO-RELATED"/>
    <property type="match status" value="1"/>
</dbReference>
<dbReference type="EMBL" id="JAAGWQ010000081">
    <property type="protein sequence ID" value="KAF5669633.1"/>
    <property type="molecule type" value="Genomic_DNA"/>
</dbReference>
<dbReference type="GO" id="GO:0003730">
    <property type="term" value="F:mRNA 3'-UTR binding"/>
    <property type="evidence" value="ECO:0007669"/>
    <property type="project" value="TreeGrafter"/>
</dbReference>
<dbReference type="InterPro" id="IPR033712">
    <property type="entry name" value="Pumilio_RNA-bd"/>
</dbReference>
<feature type="compositionally biased region" description="Low complexity" evidence="4">
    <location>
        <begin position="96"/>
        <end position="116"/>
    </location>
</feature>
<evidence type="ECO:0000256" key="1">
    <source>
        <dbReference type="ARBA" id="ARBA00022737"/>
    </source>
</evidence>
<feature type="region of interest" description="Disordered" evidence="4">
    <location>
        <begin position="94"/>
        <end position="132"/>
    </location>
</feature>
<dbReference type="PROSITE" id="PS50302">
    <property type="entry name" value="PUM"/>
    <property type="match status" value="4"/>
</dbReference>
<dbReference type="Proteomes" id="UP000567885">
    <property type="component" value="Unassembled WGS sequence"/>
</dbReference>
<feature type="compositionally biased region" description="Polar residues" evidence="4">
    <location>
        <begin position="679"/>
        <end position="705"/>
    </location>
</feature>
<evidence type="ECO:0000313" key="6">
    <source>
        <dbReference type="EMBL" id="KAF5669633.1"/>
    </source>
</evidence>
<dbReference type="InterPro" id="IPR016024">
    <property type="entry name" value="ARM-type_fold"/>
</dbReference>
<feature type="repeat" description="Pumilio" evidence="3">
    <location>
        <begin position="600"/>
        <end position="635"/>
    </location>
</feature>
<dbReference type="InterPro" id="IPR011989">
    <property type="entry name" value="ARM-like"/>
</dbReference>
<dbReference type="Gene3D" id="1.25.10.10">
    <property type="entry name" value="Leucine-rich Repeat Variant"/>
    <property type="match status" value="1"/>
</dbReference>
<feature type="region of interest" description="Disordered" evidence="4">
    <location>
        <begin position="213"/>
        <end position="233"/>
    </location>
</feature>
<comment type="function">
    <text evidence="2">RNA-binding nucleolar protein required for pre-rRNA processing. Involved in production of 18S rRNA and assembly of small ribosomal subunit.</text>
</comment>